<feature type="transmembrane region" description="Helical" evidence="6">
    <location>
        <begin position="12"/>
        <end position="30"/>
    </location>
</feature>
<evidence type="ECO:0000256" key="6">
    <source>
        <dbReference type="SAM" id="Phobius"/>
    </source>
</evidence>
<feature type="domain" description="Rhodopsin" evidence="7">
    <location>
        <begin position="32"/>
        <end position="267"/>
    </location>
</feature>
<feature type="transmembrane region" description="Helical" evidence="6">
    <location>
        <begin position="170"/>
        <end position="192"/>
    </location>
</feature>
<dbReference type="PANTHER" id="PTHR33048:SF55">
    <property type="entry name" value="INTEGRAL MEMBRANE PROTEIN"/>
    <property type="match status" value="1"/>
</dbReference>
<name>A0ABR2J412_9PEZI</name>
<evidence type="ECO:0000256" key="4">
    <source>
        <dbReference type="ARBA" id="ARBA00023136"/>
    </source>
</evidence>
<sequence length="360" mass="40433">MFESADQDTHAPHIYITSAAFLVVCPLLVATRFWSRIRNGGYAGADDYTILAALMCSMASGGLMIAACTYGYGYHIRELPEEDKMPSLKYFWLTQITYKACINLSKASILLLYLRIFGNVRWFRWLCIVLTTIVALYCVASVTVTIFQCTPVARVYNKAVPGRCIDNARFWYANAGFSITTDVVILCIPLPMVYVLQLPRVQKAALMVVFTLGIFVVTTSCLRITTINQQATTYDQTYDIASTFWTIIEMNVAIICACLPQIRPVIVMLFPRLMPASYSRDRTVKAPFNGSLAKSASTSPAKSDFGHWAIGTRQDDVALGSMRKPERSSEELILSDDRTMHIQKTVRYSVEYSRDDMHSV</sequence>
<dbReference type="Proteomes" id="UP001390339">
    <property type="component" value="Unassembled WGS sequence"/>
</dbReference>
<protein>
    <submittedName>
        <fullName evidence="8">Integral membrane protein</fullName>
    </submittedName>
</protein>
<accession>A0ABR2J412</accession>
<comment type="caution">
    <text evidence="8">The sequence shown here is derived from an EMBL/GenBank/DDBJ whole genome shotgun (WGS) entry which is preliminary data.</text>
</comment>
<feature type="transmembrane region" description="Helical" evidence="6">
    <location>
        <begin position="50"/>
        <end position="72"/>
    </location>
</feature>
<dbReference type="PANTHER" id="PTHR33048">
    <property type="entry name" value="PTH11-LIKE INTEGRAL MEMBRANE PROTEIN (AFU_ORTHOLOGUE AFUA_5G11245)"/>
    <property type="match status" value="1"/>
</dbReference>
<proteinExistence type="inferred from homology"/>
<keyword evidence="2 6" id="KW-0812">Transmembrane</keyword>
<evidence type="ECO:0000256" key="3">
    <source>
        <dbReference type="ARBA" id="ARBA00022989"/>
    </source>
</evidence>
<dbReference type="Pfam" id="PF20684">
    <property type="entry name" value="Fung_rhodopsin"/>
    <property type="match status" value="1"/>
</dbReference>
<keyword evidence="9" id="KW-1185">Reference proteome</keyword>
<keyword evidence="4 6" id="KW-0472">Membrane</keyword>
<feature type="transmembrane region" description="Helical" evidence="6">
    <location>
        <begin position="204"/>
        <end position="225"/>
    </location>
</feature>
<evidence type="ECO:0000313" key="8">
    <source>
        <dbReference type="EMBL" id="KAK8872536.1"/>
    </source>
</evidence>
<evidence type="ECO:0000313" key="9">
    <source>
        <dbReference type="Proteomes" id="UP001390339"/>
    </source>
</evidence>
<dbReference type="InterPro" id="IPR049326">
    <property type="entry name" value="Rhodopsin_dom_fungi"/>
</dbReference>
<keyword evidence="3 6" id="KW-1133">Transmembrane helix</keyword>
<feature type="transmembrane region" description="Helical" evidence="6">
    <location>
        <begin position="125"/>
        <end position="147"/>
    </location>
</feature>
<feature type="transmembrane region" description="Helical" evidence="6">
    <location>
        <begin position="245"/>
        <end position="270"/>
    </location>
</feature>
<dbReference type="InterPro" id="IPR052337">
    <property type="entry name" value="SAT4-like"/>
</dbReference>
<organism evidence="8 9">
    <name type="scientific">Apiospora arundinis</name>
    <dbReference type="NCBI Taxonomy" id="335852"/>
    <lineage>
        <taxon>Eukaryota</taxon>
        <taxon>Fungi</taxon>
        <taxon>Dikarya</taxon>
        <taxon>Ascomycota</taxon>
        <taxon>Pezizomycotina</taxon>
        <taxon>Sordariomycetes</taxon>
        <taxon>Xylariomycetidae</taxon>
        <taxon>Amphisphaeriales</taxon>
        <taxon>Apiosporaceae</taxon>
        <taxon>Apiospora</taxon>
    </lineage>
</organism>
<reference evidence="8 9" key="1">
    <citation type="journal article" date="2024" name="IMA Fungus">
        <title>Apiospora arundinis, a panoply of carbohydrate-active enzymes and secondary metabolites.</title>
        <authorList>
            <person name="Sorensen T."/>
            <person name="Petersen C."/>
            <person name="Muurmann A.T."/>
            <person name="Christiansen J.V."/>
            <person name="Brundto M.L."/>
            <person name="Overgaard C.K."/>
            <person name="Boysen A.T."/>
            <person name="Wollenberg R.D."/>
            <person name="Larsen T.O."/>
            <person name="Sorensen J.L."/>
            <person name="Nielsen K.L."/>
            <person name="Sondergaard T.E."/>
        </authorList>
    </citation>
    <scope>NUCLEOTIDE SEQUENCE [LARGE SCALE GENOMIC DNA]</scope>
    <source>
        <strain evidence="8 9">AAU 773</strain>
    </source>
</reference>
<evidence type="ECO:0000256" key="2">
    <source>
        <dbReference type="ARBA" id="ARBA00022692"/>
    </source>
</evidence>
<evidence type="ECO:0000256" key="5">
    <source>
        <dbReference type="ARBA" id="ARBA00038359"/>
    </source>
</evidence>
<dbReference type="EMBL" id="JAPCWZ010000003">
    <property type="protein sequence ID" value="KAK8872536.1"/>
    <property type="molecule type" value="Genomic_DNA"/>
</dbReference>
<gene>
    <name evidence="8" type="ORF">PGQ11_003050</name>
</gene>
<evidence type="ECO:0000259" key="7">
    <source>
        <dbReference type="Pfam" id="PF20684"/>
    </source>
</evidence>
<feature type="transmembrane region" description="Helical" evidence="6">
    <location>
        <begin position="92"/>
        <end position="113"/>
    </location>
</feature>
<comment type="similarity">
    <text evidence="5">Belongs to the SAT4 family.</text>
</comment>
<comment type="subcellular location">
    <subcellularLocation>
        <location evidence="1">Membrane</location>
        <topology evidence="1">Multi-pass membrane protein</topology>
    </subcellularLocation>
</comment>
<evidence type="ECO:0000256" key="1">
    <source>
        <dbReference type="ARBA" id="ARBA00004141"/>
    </source>
</evidence>